<dbReference type="SUPFAM" id="SSF55021">
    <property type="entry name" value="ACT-like"/>
    <property type="match status" value="1"/>
</dbReference>
<evidence type="ECO:0000313" key="10">
    <source>
        <dbReference type="EMBL" id="MCC2175962.1"/>
    </source>
</evidence>
<evidence type="ECO:0000256" key="4">
    <source>
        <dbReference type="ARBA" id="ARBA00022741"/>
    </source>
</evidence>
<dbReference type="InterPro" id="IPR050086">
    <property type="entry name" value="MetN_ABC_transporter-like"/>
</dbReference>
<dbReference type="InterPro" id="IPR017871">
    <property type="entry name" value="ABC_transporter-like_CS"/>
</dbReference>
<dbReference type="InterPro" id="IPR018449">
    <property type="entry name" value="NIL_domain"/>
</dbReference>
<dbReference type="InterPro" id="IPR041701">
    <property type="entry name" value="MetN_ABC"/>
</dbReference>
<keyword evidence="2" id="KW-0813">Transport</keyword>
<dbReference type="SMART" id="SM00382">
    <property type="entry name" value="AAA"/>
    <property type="match status" value="1"/>
</dbReference>
<evidence type="ECO:0000313" key="11">
    <source>
        <dbReference type="Proteomes" id="UP001298753"/>
    </source>
</evidence>
<dbReference type="PROSITE" id="PS50893">
    <property type="entry name" value="ABC_TRANSPORTER_2"/>
    <property type="match status" value="1"/>
</dbReference>
<keyword evidence="5 10" id="KW-0067">ATP-binding</keyword>
<evidence type="ECO:0000256" key="5">
    <source>
        <dbReference type="ARBA" id="ARBA00022840"/>
    </source>
</evidence>
<reference evidence="10 11" key="1">
    <citation type="submission" date="2021-10" db="EMBL/GenBank/DDBJ databases">
        <title>Anaerobic single-cell dispensing facilitates the cultivation of human gut bacteria.</title>
        <authorList>
            <person name="Afrizal A."/>
        </authorList>
    </citation>
    <scope>NUCLEOTIDE SEQUENCE [LARGE SCALE GENOMIC DNA]</scope>
    <source>
        <strain evidence="10 11">CLA-AA-H270</strain>
    </source>
</reference>
<dbReference type="GO" id="GO:0005524">
    <property type="term" value="F:ATP binding"/>
    <property type="evidence" value="ECO:0007669"/>
    <property type="project" value="UniProtKB-KW"/>
</dbReference>
<keyword evidence="3" id="KW-1003">Cell membrane</keyword>
<evidence type="ECO:0000256" key="7">
    <source>
        <dbReference type="ARBA" id="ARBA00022970"/>
    </source>
</evidence>
<protein>
    <submittedName>
        <fullName evidence="10">Methionine ABC transporter ATP-binding protein</fullName>
    </submittedName>
</protein>
<organism evidence="10 11">
    <name type="scientific">Agathobaculum butyriciproducens</name>
    <dbReference type="NCBI Taxonomy" id="1628085"/>
    <lineage>
        <taxon>Bacteria</taxon>
        <taxon>Bacillati</taxon>
        <taxon>Bacillota</taxon>
        <taxon>Clostridia</taxon>
        <taxon>Eubacteriales</taxon>
        <taxon>Butyricicoccaceae</taxon>
        <taxon>Agathobaculum</taxon>
    </lineage>
</organism>
<feature type="domain" description="ABC transporter" evidence="9">
    <location>
        <begin position="2"/>
        <end position="241"/>
    </location>
</feature>
<dbReference type="Pfam" id="PF09383">
    <property type="entry name" value="NIL"/>
    <property type="match status" value="1"/>
</dbReference>
<dbReference type="PANTHER" id="PTHR43166">
    <property type="entry name" value="AMINO ACID IMPORT ATP-BINDING PROTEIN"/>
    <property type="match status" value="1"/>
</dbReference>
<dbReference type="SMART" id="SM00930">
    <property type="entry name" value="NIL"/>
    <property type="match status" value="1"/>
</dbReference>
<evidence type="ECO:0000256" key="2">
    <source>
        <dbReference type="ARBA" id="ARBA00022448"/>
    </source>
</evidence>
<dbReference type="InterPro" id="IPR003593">
    <property type="entry name" value="AAA+_ATPase"/>
</dbReference>
<evidence type="ECO:0000256" key="1">
    <source>
        <dbReference type="ARBA" id="ARBA00005417"/>
    </source>
</evidence>
<dbReference type="EMBL" id="JAJEPX010000003">
    <property type="protein sequence ID" value="MCC2175962.1"/>
    <property type="molecule type" value="Genomic_DNA"/>
</dbReference>
<dbReference type="GO" id="GO:0006865">
    <property type="term" value="P:amino acid transport"/>
    <property type="evidence" value="ECO:0007669"/>
    <property type="project" value="UniProtKB-KW"/>
</dbReference>
<comment type="similarity">
    <text evidence="1">Belongs to the ABC transporter superfamily.</text>
</comment>
<name>A0AAW4VSS1_9FIRM</name>
<dbReference type="InterPro" id="IPR045865">
    <property type="entry name" value="ACT-like_dom_sf"/>
</dbReference>
<accession>A0AAW4VSS1</accession>
<dbReference type="GO" id="GO:0016887">
    <property type="term" value="F:ATP hydrolysis activity"/>
    <property type="evidence" value="ECO:0007669"/>
    <property type="project" value="InterPro"/>
</dbReference>
<dbReference type="GeneID" id="98661317"/>
<keyword evidence="11" id="KW-1185">Reference proteome</keyword>
<dbReference type="PROSITE" id="PS00211">
    <property type="entry name" value="ABC_TRANSPORTER_1"/>
    <property type="match status" value="1"/>
</dbReference>
<evidence type="ECO:0000259" key="9">
    <source>
        <dbReference type="PROSITE" id="PS50893"/>
    </source>
</evidence>
<sequence length="348" mass="38046">MIELSHISKEFVSGKRTVHAVQDVSLTIDKGEIFGMIGFSGAGKSTLVRCINLLERPTSGKVIVDGQDMLSLSAKELRQARKKIGMIFQHFNLMPSRTVAGNVAYPLRGSGLSRQQIAEKVQRLLDLVGIGDKAEAYPKQLSGGQKQRVAIARALANDPNVLLCDEATSALDPQTTKAILQLLKHLNETLGITVVIITHEMAVVKEICHRVAVMEHGKVVESGEVFNIFANPREDITKNFIHTTSNLRKIEELIAEDSPVVKLNPGELIVRLSYIQRNVSEPLISTVSRKFDIVLNIIFSDIAIVQNAPIGGTVAIISGSRDQITQAIAYLSEKNVGVEVIKDARVSE</sequence>
<keyword evidence="7" id="KW-0029">Amino-acid transport</keyword>
<dbReference type="GO" id="GO:0005886">
    <property type="term" value="C:plasma membrane"/>
    <property type="evidence" value="ECO:0007669"/>
    <property type="project" value="UniProtKB-ARBA"/>
</dbReference>
<dbReference type="SUPFAM" id="SSF52540">
    <property type="entry name" value="P-loop containing nucleoside triphosphate hydrolases"/>
    <property type="match status" value="1"/>
</dbReference>
<keyword evidence="4" id="KW-0547">Nucleotide-binding</keyword>
<evidence type="ECO:0000256" key="8">
    <source>
        <dbReference type="ARBA" id="ARBA00023136"/>
    </source>
</evidence>
<evidence type="ECO:0000256" key="3">
    <source>
        <dbReference type="ARBA" id="ARBA00022475"/>
    </source>
</evidence>
<gene>
    <name evidence="10" type="ORF">LKD22_02245</name>
</gene>
<dbReference type="Gene3D" id="3.30.70.260">
    <property type="match status" value="1"/>
</dbReference>
<dbReference type="InterPro" id="IPR003439">
    <property type="entry name" value="ABC_transporter-like_ATP-bd"/>
</dbReference>
<dbReference type="Proteomes" id="UP001298753">
    <property type="component" value="Unassembled WGS sequence"/>
</dbReference>
<comment type="caution">
    <text evidence="10">The sequence shown here is derived from an EMBL/GenBank/DDBJ whole genome shotgun (WGS) entry which is preliminary data.</text>
</comment>
<evidence type="ECO:0000256" key="6">
    <source>
        <dbReference type="ARBA" id="ARBA00022967"/>
    </source>
</evidence>
<dbReference type="Pfam" id="PF00005">
    <property type="entry name" value="ABC_tran"/>
    <property type="match status" value="1"/>
</dbReference>
<dbReference type="FunFam" id="3.40.50.300:FF:000056">
    <property type="entry name" value="Cell division ATP-binding protein FtsE"/>
    <property type="match status" value="1"/>
</dbReference>
<dbReference type="RefSeq" id="WP_227600106.1">
    <property type="nucleotide sequence ID" value="NZ_JAJEPX010000003.1"/>
</dbReference>
<dbReference type="InterPro" id="IPR027417">
    <property type="entry name" value="P-loop_NTPase"/>
</dbReference>
<dbReference type="Gene3D" id="3.40.50.300">
    <property type="entry name" value="P-loop containing nucleotide triphosphate hydrolases"/>
    <property type="match status" value="1"/>
</dbReference>
<dbReference type="PANTHER" id="PTHR43166:SF30">
    <property type="entry name" value="METHIONINE IMPORT ATP-BINDING PROTEIN METN"/>
    <property type="match status" value="1"/>
</dbReference>
<proteinExistence type="inferred from homology"/>
<dbReference type="CDD" id="cd03258">
    <property type="entry name" value="ABC_MetN_methionine_transporter"/>
    <property type="match status" value="1"/>
</dbReference>
<keyword evidence="6" id="KW-1278">Translocase</keyword>
<keyword evidence="8" id="KW-0472">Membrane</keyword>
<dbReference type="AlphaFoldDB" id="A0AAW4VSS1"/>